<keyword evidence="5 8" id="KW-0798">TonB box</keyword>
<organism evidence="12 13">
    <name type="scientific">Pararcticibacter amylolyticus</name>
    <dbReference type="NCBI Taxonomy" id="2173175"/>
    <lineage>
        <taxon>Bacteria</taxon>
        <taxon>Pseudomonadati</taxon>
        <taxon>Bacteroidota</taxon>
        <taxon>Sphingobacteriia</taxon>
        <taxon>Sphingobacteriales</taxon>
        <taxon>Sphingobacteriaceae</taxon>
        <taxon>Pararcticibacter</taxon>
    </lineage>
</organism>
<evidence type="ECO:0000256" key="7">
    <source>
        <dbReference type="ARBA" id="ARBA00023237"/>
    </source>
</evidence>
<dbReference type="GO" id="GO:0044718">
    <property type="term" value="P:siderophore transmembrane transport"/>
    <property type="evidence" value="ECO:0007669"/>
    <property type="project" value="TreeGrafter"/>
</dbReference>
<feature type="chain" id="PRO_5015663508" evidence="9">
    <location>
        <begin position="21"/>
        <end position="675"/>
    </location>
</feature>
<reference evidence="12 13" key="1">
    <citation type="submission" date="2018-04" db="EMBL/GenBank/DDBJ databases">
        <title>Pedobacter chongqingensis sp. nov., isolated from a rottenly hemp rope.</title>
        <authorList>
            <person name="Cai Y."/>
        </authorList>
    </citation>
    <scope>NUCLEOTIDE SEQUENCE [LARGE SCALE GENOMIC DNA]</scope>
    <source>
        <strain evidence="12 13">FJ4-8</strain>
    </source>
</reference>
<dbReference type="Pfam" id="PF07715">
    <property type="entry name" value="Plug"/>
    <property type="match status" value="1"/>
</dbReference>
<dbReference type="EMBL" id="QEAS01000001">
    <property type="protein sequence ID" value="PWG82484.1"/>
    <property type="molecule type" value="Genomic_DNA"/>
</dbReference>
<evidence type="ECO:0000313" key="12">
    <source>
        <dbReference type="EMBL" id="PWG82484.1"/>
    </source>
</evidence>
<comment type="caution">
    <text evidence="12">The sequence shown here is derived from an EMBL/GenBank/DDBJ whole genome shotgun (WGS) entry which is preliminary data.</text>
</comment>
<evidence type="ECO:0000256" key="1">
    <source>
        <dbReference type="ARBA" id="ARBA00004571"/>
    </source>
</evidence>
<evidence type="ECO:0000313" key="13">
    <source>
        <dbReference type="Proteomes" id="UP000245647"/>
    </source>
</evidence>
<dbReference type="Proteomes" id="UP000245647">
    <property type="component" value="Unassembled WGS sequence"/>
</dbReference>
<name>A0A2U2PMF1_9SPHI</name>
<evidence type="ECO:0000259" key="10">
    <source>
        <dbReference type="Pfam" id="PF00593"/>
    </source>
</evidence>
<evidence type="ECO:0000256" key="3">
    <source>
        <dbReference type="ARBA" id="ARBA00022452"/>
    </source>
</evidence>
<evidence type="ECO:0000256" key="8">
    <source>
        <dbReference type="RuleBase" id="RU003357"/>
    </source>
</evidence>
<keyword evidence="7" id="KW-0998">Cell outer membrane</keyword>
<feature type="signal peptide" evidence="9">
    <location>
        <begin position="1"/>
        <end position="20"/>
    </location>
</feature>
<dbReference type="Pfam" id="PF00593">
    <property type="entry name" value="TonB_dep_Rec_b-barrel"/>
    <property type="match status" value="1"/>
</dbReference>
<evidence type="ECO:0000259" key="11">
    <source>
        <dbReference type="Pfam" id="PF07715"/>
    </source>
</evidence>
<dbReference type="InterPro" id="IPR000531">
    <property type="entry name" value="Beta-barrel_TonB"/>
</dbReference>
<dbReference type="PANTHER" id="PTHR30069">
    <property type="entry name" value="TONB-DEPENDENT OUTER MEMBRANE RECEPTOR"/>
    <property type="match status" value="1"/>
</dbReference>
<protein>
    <submittedName>
        <fullName evidence="12">Uncharacterized protein</fullName>
    </submittedName>
</protein>
<dbReference type="InterPro" id="IPR037066">
    <property type="entry name" value="Plug_dom_sf"/>
</dbReference>
<comment type="similarity">
    <text evidence="8">Belongs to the TonB-dependent receptor family.</text>
</comment>
<keyword evidence="2" id="KW-0813">Transport</keyword>
<dbReference type="InterPro" id="IPR036942">
    <property type="entry name" value="Beta-barrel_TonB_sf"/>
</dbReference>
<dbReference type="PANTHER" id="PTHR30069:SF49">
    <property type="entry name" value="OUTER MEMBRANE PROTEIN C"/>
    <property type="match status" value="1"/>
</dbReference>
<keyword evidence="3" id="KW-1134">Transmembrane beta strand</keyword>
<evidence type="ECO:0000256" key="4">
    <source>
        <dbReference type="ARBA" id="ARBA00022692"/>
    </source>
</evidence>
<dbReference type="GO" id="GO:0015344">
    <property type="term" value="F:siderophore uptake transmembrane transporter activity"/>
    <property type="evidence" value="ECO:0007669"/>
    <property type="project" value="TreeGrafter"/>
</dbReference>
<evidence type="ECO:0000256" key="9">
    <source>
        <dbReference type="SAM" id="SignalP"/>
    </source>
</evidence>
<dbReference type="SUPFAM" id="SSF56935">
    <property type="entry name" value="Porins"/>
    <property type="match status" value="1"/>
</dbReference>
<keyword evidence="4" id="KW-0812">Transmembrane</keyword>
<proteinExistence type="inferred from homology"/>
<feature type="domain" description="TonB-dependent receptor-like beta-barrel" evidence="10">
    <location>
        <begin position="215"/>
        <end position="642"/>
    </location>
</feature>
<keyword evidence="6 8" id="KW-0472">Membrane</keyword>
<dbReference type="Gene3D" id="2.40.170.20">
    <property type="entry name" value="TonB-dependent receptor, beta-barrel domain"/>
    <property type="match status" value="1"/>
</dbReference>
<dbReference type="InterPro" id="IPR012910">
    <property type="entry name" value="Plug_dom"/>
</dbReference>
<dbReference type="AlphaFoldDB" id="A0A2U2PMF1"/>
<dbReference type="OrthoDB" id="9759247at2"/>
<accession>A0A2U2PMF1</accession>
<dbReference type="GO" id="GO:0009279">
    <property type="term" value="C:cell outer membrane"/>
    <property type="evidence" value="ECO:0007669"/>
    <property type="project" value="UniProtKB-SubCell"/>
</dbReference>
<keyword evidence="13" id="KW-1185">Reference proteome</keyword>
<sequence>MKAFLITGFCLLVIALPAAGQQDTSGTNAVQRSLLLKQVIISPAKSVSRSERDLHQNHLMSLTDKILERTPGITMIRRGNFAMEPAFRSLNNGQITLTIEGMRIFGACTDRMDPVSSYIEPNNLESIALTESPGENANGSGIGGGIDFKLKQPSFSESAKTSAMIGSGYETNGSAFQTLAGINVSNRSFALQANGIFRRSGNYRAANRGEISFSQYRKWNGSISAIVKTGGKSFLKGDYIQDEGFDIGYPALTMDVAFAKARIAALSYHYRDTQRHITWETKGYYNFVDHAMDDTKRPAETISMHMDMPGTSRTFGAFSSLAIGIHPKHHLEAKLDGFRNELSAEMTMYPPGASPMFMYTLAGPVRNSIGLSLSDIFSINEKLTFRPGLWMEYMHDDIHGKEEREQLSGMFEGNLAESRLLSNINLGISYNPTTEWTLGASASRGARASTLQESYAFYIYNRPDGYDYIGNPSLKQESSYNLSCSGAYHNSNFRAELNVFSYFFRNYIAGRMLQGYSTMTIGAMGVKQYINLPSAKIYGTEFALRWAPAKTVTLSSVNTFTRGEDNEGIALPLIAPFKTVNSIMYSAKKTIIQAETVTNSSQSHVDMPKYGETPTPGSTVVNLSAGRSVPIKLAKSLKVSVLLENVFNRSYYQHLDILKIPRPGRNLIFRTSLFL</sequence>
<dbReference type="RefSeq" id="WP_109413903.1">
    <property type="nucleotide sequence ID" value="NZ_QEAS01000001.1"/>
</dbReference>
<comment type="subcellular location">
    <subcellularLocation>
        <location evidence="1">Cell outer membrane</location>
        <topology evidence="1">Multi-pass membrane protein</topology>
    </subcellularLocation>
</comment>
<evidence type="ECO:0000256" key="2">
    <source>
        <dbReference type="ARBA" id="ARBA00022448"/>
    </source>
</evidence>
<feature type="domain" description="TonB-dependent receptor plug" evidence="11">
    <location>
        <begin position="50"/>
        <end position="145"/>
    </location>
</feature>
<keyword evidence="9" id="KW-0732">Signal</keyword>
<dbReference type="Gene3D" id="2.170.130.10">
    <property type="entry name" value="TonB-dependent receptor, plug domain"/>
    <property type="match status" value="1"/>
</dbReference>
<dbReference type="InterPro" id="IPR039426">
    <property type="entry name" value="TonB-dep_rcpt-like"/>
</dbReference>
<evidence type="ECO:0000256" key="5">
    <source>
        <dbReference type="ARBA" id="ARBA00023077"/>
    </source>
</evidence>
<gene>
    <name evidence="12" type="ORF">DDR33_01050</name>
</gene>
<evidence type="ECO:0000256" key="6">
    <source>
        <dbReference type="ARBA" id="ARBA00023136"/>
    </source>
</evidence>